<dbReference type="Pfam" id="PF00078">
    <property type="entry name" value="RVT_1"/>
    <property type="match status" value="1"/>
</dbReference>
<dbReference type="InterPro" id="IPR005162">
    <property type="entry name" value="Retrotrans_gag_dom"/>
</dbReference>
<dbReference type="GO" id="GO:0006508">
    <property type="term" value="P:proteolysis"/>
    <property type="evidence" value="ECO:0007669"/>
    <property type="project" value="UniProtKB-KW"/>
</dbReference>
<accession>A0A8T3ATP5</accession>
<evidence type="ECO:0000313" key="11">
    <source>
        <dbReference type="EMBL" id="KAI0499468.1"/>
    </source>
</evidence>
<dbReference type="Proteomes" id="UP000829196">
    <property type="component" value="Unassembled WGS sequence"/>
</dbReference>
<keyword evidence="3" id="KW-0808">Transferase</keyword>
<dbReference type="Pfam" id="PF03732">
    <property type="entry name" value="Retrotrans_gag"/>
    <property type="match status" value="1"/>
</dbReference>
<evidence type="ECO:0000313" key="12">
    <source>
        <dbReference type="Proteomes" id="UP000829196"/>
    </source>
</evidence>
<evidence type="ECO:0000256" key="1">
    <source>
        <dbReference type="ARBA" id="ARBA00012493"/>
    </source>
</evidence>
<dbReference type="EMBL" id="JAGYWB010000013">
    <property type="protein sequence ID" value="KAI0499468.1"/>
    <property type="molecule type" value="Genomic_DNA"/>
</dbReference>
<dbReference type="InterPro" id="IPR043502">
    <property type="entry name" value="DNA/RNA_pol_sf"/>
</dbReference>
<dbReference type="InterPro" id="IPR001969">
    <property type="entry name" value="Aspartic_peptidase_AS"/>
</dbReference>
<feature type="compositionally biased region" description="Basic and acidic residues" evidence="9">
    <location>
        <begin position="173"/>
        <end position="183"/>
    </location>
</feature>
<feature type="domain" description="Reverse transcriptase" evidence="10">
    <location>
        <begin position="476"/>
        <end position="655"/>
    </location>
</feature>
<gene>
    <name evidence="11" type="ORF">KFK09_017671</name>
</gene>
<keyword evidence="7" id="KW-0378">Hydrolase</keyword>
<dbReference type="Pfam" id="PF08284">
    <property type="entry name" value="RVP_2"/>
    <property type="match status" value="1"/>
</dbReference>
<feature type="compositionally biased region" description="Low complexity" evidence="9">
    <location>
        <begin position="204"/>
        <end position="215"/>
    </location>
</feature>
<dbReference type="InterPro" id="IPR041373">
    <property type="entry name" value="RT_RNaseH"/>
</dbReference>
<feature type="compositionally biased region" description="Polar residues" evidence="9">
    <location>
        <begin position="184"/>
        <end position="197"/>
    </location>
</feature>
<dbReference type="Gene3D" id="3.10.10.10">
    <property type="entry name" value="HIV Type 1 Reverse Transcriptase, subunit A, domain 1"/>
    <property type="match status" value="1"/>
</dbReference>
<dbReference type="InterPro" id="IPR050951">
    <property type="entry name" value="Retrovirus_Pol_polyprotein"/>
</dbReference>
<dbReference type="InterPro" id="IPR000477">
    <property type="entry name" value="RT_dom"/>
</dbReference>
<keyword evidence="2" id="KW-0645">Protease</keyword>
<dbReference type="Pfam" id="PF24626">
    <property type="entry name" value="SH3_Tf2-1"/>
    <property type="match status" value="1"/>
</dbReference>
<dbReference type="PROSITE" id="PS00141">
    <property type="entry name" value="ASP_PROTEASE"/>
    <property type="match status" value="1"/>
</dbReference>
<evidence type="ECO:0000256" key="5">
    <source>
        <dbReference type="ARBA" id="ARBA00022722"/>
    </source>
</evidence>
<evidence type="ECO:0000256" key="8">
    <source>
        <dbReference type="ARBA" id="ARBA00022918"/>
    </source>
</evidence>
<dbReference type="SUPFAM" id="SSF50630">
    <property type="entry name" value="Acid proteases"/>
    <property type="match status" value="1"/>
</dbReference>
<dbReference type="Pfam" id="PF17917">
    <property type="entry name" value="RT_RNaseH"/>
    <property type="match status" value="1"/>
</dbReference>
<dbReference type="CDD" id="cd00303">
    <property type="entry name" value="retropepsin_like"/>
    <property type="match status" value="1"/>
</dbReference>
<dbReference type="AlphaFoldDB" id="A0A8T3ATP5"/>
<dbReference type="EC" id="2.7.7.49" evidence="1"/>
<dbReference type="FunFam" id="3.30.70.270:FF:000020">
    <property type="entry name" value="Transposon Tf2-6 polyprotein-like Protein"/>
    <property type="match status" value="1"/>
</dbReference>
<reference evidence="11" key="1">
    <citation type="journal article" date="2022" name="Front. Genet.">
        <title>Chromosome-Scale Assembly of the Dendrobium nobile Genome Provides Insights Into the Molecular Mechanism of the Biosynthesis of the Medicinal Active Ingredient of Dendrobium.</title>
        <authorList>
            <person name="Xu Q."/>
            <person name="Niu S.-C."/>
            <person name="Li K.-L."/>
            <person name="Zheng P.-J."/>
            <person name="Zhang X.-J."/>
            <person name="Jia Y."/>
            <person name="Liu Y."/>
            <person name="Niu Y.-X."/>
            <person name="Yu L.-H."/>
            <person name="Chen D.-F."/>
            <person name="Zhang G.-Q."/>
        </authorList>
    </citation>
    <scope>NUCLEOTIDE SEQUENCE</scope>
    <source>
        <tissue evidence="11">Leaf</tissue>
    </source>
</reference>
<evidence type="ECO:0000256" key="7">
    <source>
        <dbReference type="ARBA" id="ARBA00022801"/>
    </source>
</evidence>
<dbReference type="InterPro" id="IPR056924">
    <property type="entry name" value="SH3_Tf2-1"/>
</dbReference>
<evidence type="ECO:0000256" key="9">
    <source>
        <dbReference type="SAM" id="MobiDB-lite"/>
    </source>
</evidence>
<evidence type="ECO:0000259" key="10">
    <source>
        <dbReference type="PROSITE" id="PS50878"/>
    </source>
</evidence>
<keyword evidence="8" id="KW-0695">RNA-directed DNA polymerase</keyword>
<dbReference type="PROSITE" id="PS50878">
    <property type="entry name" value="RT_POL"/>
    <property type="match status" value="1"/>
</dbReference>
<proteinExistence type="predicted"/>
<evidence type="ECO:0000256" key="4">
    <source>
        <dbReference type="ARBA" id="ARBA00022695"/>
    </source>
</evidence>
<organism evidence="11 12">
    <name type="scientific">Dendrobium nobile</name>
    <name type="common">Orchid</name>
    <dbReference type="NCBI Taxonomy" id="94219"/>
    <lineage>
        <taxon>Eukaryota</taxon>
        <taxon>Viridiplantae</taxon>
        <taxon>Streptophyta</taxon>
        <taxon>Embryophyta</taxon>
        <taxon>Tracheophyta</taxon>
        <taxon>Spermatophyta</taxon>
        <taxon>Magnoliopsida</taxon>
        <taxon>Liliopsida</taxon>
        <taxon>Asparagales</taxon>
        <taxon>Orchidaceae</taxon>
        <taxon>Epidendroideae</taxon>
        <taxon>Malaxideae</taxon>
        <taxon>Dendrobiinae</taxon>
        <taxon>Dendrobium</taxon>
    </lineage>
</organism>
<keyword evidence="6" id="KW-0255">Endonuclease</keyword>
<name>A0A8T3ATP5_DENNO</name>
<keyword evidence="5" id="KW-0540">Nuclease</keyword>
<dbReference type="SUPFAM" id="SSF56672">
    <property type="entry name" value="DNA/RNA polymerases"/>
    <property type="match status" value="1"/>
</dbReference>
<dbReference type="CDD" id="cd01647">
    <property type="entry name" value="RT_LTR"/>
    <property type="match status" value="1"/>
</dbReference>
<dbReference type="FunFam" id="3.10.10.10:FF:000007">
    <property type="entry name" value="Retrovirus-related Pol polyprotein from transposon 17.6-like Protein"/>
    <property type="match status" value="1"/>
</dbReference>
<evidence type="ECO:0000256" key="6">
    <source>
        <dbReference type="ARBA" id="ARBA00022759"/>
    </source>
</evidence>
<dbReference type="PANTHER" id="PTHR37984">
    <property type="entry name" value="PROTEIN CBG26694"/>
    <property type="match status" value="1"/>
</dbReference>
<dbReference type="GO" id="GO:0003964">
    <property type="term" value="F:RNA-directed DNA polymerase activity"/>
    <property type="evidence" value="ECO:0007669"/>
    <property type="project" value="UniProtKB-KW"/>
</dbReference>
<dbReference type="Gene3D" id="3.30.70.270">
    <property type="match status" value="2"/>
</dbReference>
<dbReference type="PANTHER" id="PTHR37984:SF5">
    <property type="entry name" value="PROTEIN NYNRIN-LIKE"/>
    <property type="match status" value="1"/>
</dbReference>
<evidence type="ECO:0000256" key="2">
    <source>
        <dbReference type="ARBA" id="ARBA00022670"/>
    </source>
</evidence>
<keyword evidence="12" id="KW-1185">Reference proteome</keyword>
<dbReference type="GO" id="GO:0004190">
    <property type="term" value="F:aspartic-type endopeptidase activity"/>
    <property type="evidence" value="ECO:0007669"/>
    <property type="project" value="InterPro"/>
</dbReference>
<feature type="region of interest" description="Disordered" evidence="9">
    <location>
        <begin position="173"/>
        <end position="253"/>
    </location>
</feature>
<dbReference type="Gene3D" id="2.40.70.10">
    <property type="entry name" value="Acid Proteases"/>
    <property type="match status" value="1"/>
</dbReference>
<keyword evidence="4" id="KW-0548">Nucleotidyltransferase</keyword>
<sequence>MKPPLFSSGGPIEAEDWLMRIEKILEGMFCPEEKRVTLAAYAFDGKAERWWRSQLEETFGGRQSSQVSWEEFVKAFRDWYVPATARRQMQDNFNRLIQGDRSVSQYEAEFTMLSRYAPHLIPNTEEKCNRFLNGLKDMIRQPLMPFGIEDYPTLVERARRIEMDMLATQKRWDFQKRKMEGRSKPSQMTQPSQSGASTWKKPRSSSSDSSTSTTTLCSKYGRMHKGECLSEVRSGNNTQRTAGRPRAVESTASVPSQGTLLMCDRPVRILFDTGASHSFVSEELVRSANLLPTFMLKSLSVLMPNENQLEAKQRCPVNLKICDKNFEADLIVLPLYEFDAILGMDWLSCHFVTIYCNKKEVKLCMPGEEKFKFQGDRGVTAVIVSSLKAFQMLIKGCEGFLAYVKEEKKEERELKDIPIVQEFPKVFSDDLPSLPPNREIDFSIELVEGAEPVARAPYRMAIKELKELKEQLQELLEKGFIRPSTSPWGAPVLFVKKKDGSLRLCIDYRELNKLTVKNKYPLPRIDDLFDQLECASVFSKIDLRSGYHQLRIREEDIAKTAFSTRYGHFEFTVMPFGLTNAPTVFMDLMNRIFKPSLNLFVIVFIDDILVYSPDERMHANHLRSVLYTLKDNDLYAKFSKCEFWLRSVNFLGHVITDGKISVDQHKVQAIADWPRPATMTEVRSFLGLAGYYRRFVEGFSQIAMPLSRLTQKAVKFEWTAQWTDGFQLYSDASHKGLGCVLMHNGRVIAYASRQLKNHERNYPTHDLELAAISLKYIFTQKELNLRLTKSAHFIPIKQSDPVEKLASLYVDQIAETGERKVIGADLVDDATEKIRLIRDRLRAVQDRQKKYYDAKHRPVEFDVGEFVFLKVSPMKGVRRFGKVGKLSPRFVGPFEISERIGKVAYRLILPAHMSGVHNVFHISFLRKYISDETQRISTDVVDIQPDLTFVNELEKILDFEVKQFRSRAIPFVKLIPRFGNIFRREIMAARRPYTYRRRGPQEEERGERLDLCLGEEKERRNGILAWFGSIHLPGFASDDALTGRPGSVLLLRYEIDERRDFTNDALSVHEEGLLFATRLTFFTRFALVHQPDIGGLPDDALGVELIDASDRRGRHA</sequence>
<dbReference type="GO" id="GO:0004519">
    <property type="term" value="F:endonuclease activity"/>
    <property type="evidence" value="ECO:0007669"/>
    <property type="project" value="UniProtKB-KW"/>
</dbReference>
<dbReference type="InterPro" id="IPR021109">
    <property type="entry name" value="Peptidase_aspartic_dom_sf"/>
</dbReference>
<comment type="caution">
    <text evidence="11">The sequence shown here is derived from an EMBL/GenBank/DDBJ whole genome shotgun (WGS) entry which is preliminary data.</text>
</comment>
<protein>
    <recommendedName>
        <fullName evidence="1">RNA-directed DNA polymerase</fullName>
        <ecNumber evidence="1">2.7.7.49</ecNumber>
    </recommendedName>
</protein>
<dbReference type="InterPro" id="IPR043128">
    <property type="entry name" value="Rev_trsase/Diguanyl_cyclase"/>
</dbReference>
<evidence type="ECO:0000256" key="3">
    <source>
        <dbReference type="ARBA" id="ARBA00022679"/>
    </source>
</evidence>